<keyword evidence="1" id="KW-0175">Coiled coil</keyword>
<name>A0A1G1ZV00_9BACT</name>
<evidence type="ECO:0000313" key="3">
    <source>
        <dbReference type="EMBL" id="OGY67956.1"/>
    </source>
</evidence>
<keyword evidence="2" id="KW-1133">Transmembrane helix</keyword>
<accession>A0A1G1ZV00</accession>
<keyword evidence="2" id="KW-0472">Membrane</keyword>
<organism evidence="3 4">
    <name type="scientific">Candidatus Harrisonbacteria bacterium RIFCSPLOWO2_02_FULL_45_10c</name>
    <dbReference type="NCBI Taxonomy" id="1798410"/>
    <lineage>
        <taxon>Bacteria</taxon>
        <taxon>Candidatus Harrisoniibacteriota</taxon>
    </lineage>
</organism>
<dbReference type="STRING" id="1798410.A3H63_00645"/>
<reference evidence="3 4" key="1">
    <citation type="journal article" date="2016" name="Nat. Commun.">
        <title>Thousands of microbial genomes shed light on interconnected biogeochemical processes in an aquifer system.</title>
        <authorList>
            <person name="Anantharaman K."/>
            <person name="Brown C.T."/>
            <person name="Hug L.A."/>
            <person name="Sharon I."/>
            <person name="Castelle C.J."/>
            <person name="Probst A.J."/>
            <person name="Thomas B.C."/>
            <person name="Singh A."/>
            <person name="Wilkins M.J."/>
            <person name="Karaoz U."/>
            <person name="Brodie E.L."/>
            <person name="Williams K.H."/>
            <person name="Hubbard S.S."/>
            <person name="Banfield J.F."/>
        </authorList>
    </citation>
    <scope>NUCLEOTIDE SEQUENCE [LARGE SCALE GENOMIC DNA]</scope>
</reference>
<evidence type="ECO:0000256" key="1">
    <source>
        <dbReference type="SAM" id="Coils"/>
    </source>
</evidence>
<comment type="caution">
    <text evidence="3">The sequence shown here is derived from an EMBL/GenBank/DDBJ whole genome shotgun (WGS) entry which is preliminary data.</text>
</comment>
<dbReference type="AlphaFoldDB" id="A0A1G1ZV00"/>
<evidence type="ECO:0000313" key="4">
    <source>
        <dbReference type="Proteomes" id="UP000176284"/>
    </source>
</evidence>
<evidence type="ECO:0000256" key="2">
    <source>
        <dbReference type="SAM" id="Phobius"/>
    </source>
</evidence>
<keyword evidence="2" id="KW-0812">Transmembrane</keyword>
<protein>
    <submittedName>
        <fullName evidence="3">Uncharacterized protein</fullName>
    </submittedName>
</protein>
<dbReference type="EMBL" id="MHJM01000012">
    <property type="protein sequence ID" value="OGY67956.1"/>
    <property type="molecule type" value="Genomic_DNA"/>
</dbReference>
<gene>
    <name evidence="3" type="ORF">A3H63_00645</name>
</gene>
<proteinExistence type="predicted"/>
<sequence length="100" mass="11290">MTIIEPYKKGHFYAYFFYIGAILFVGAIASISLYNANVRLKYDISVQEKALQQLETANADFQNQLHQLLDAGNLNSIVARQSLVSEKNPQYLEVKSLAAF</sequence>
<feature type="coiled-coil region" evidence="1">
    <location>
        <begin position="44"/>
        <end position="71"/>
    </location>
</feature>
<dbReference type="Proteomes" id="UP000176284">
    <property type="component" value="Unassembled WGS sequence"/>
</dbReference>
<feature type="transmembrane region" description="Helical" evidence="2">
    <location>
        <begin position="12"/>
        <end position="34"/>
    </location>
</feature>